<proteinExistence type="predicted"/>
<comment type="caution">
    <text evidence="1">The sequence shown here is derived from an EMBL/GenBank/DDBJ whole genome shotgun (WGS) entry which is preliminary data.</text>
</comment>
<dbReference type="InterPro" id="IPR012334">
    <property type="entry name" value="Pectin_lyas_fold"/>
</dbReference>
<dbReference type="Gene3D" id="2.160.20.10">
    <property type="entry name" value="Single-stranded right-handed beta-helix, Pectin lyase-like"/>
    <property type="match status" value="1"/>
</dbReference>
<dbReference type="AlphaFoldDB" id="A0A543PZE1"/>
<accession>A0A543PZE1</accession>
<protein>
    <recommendedName>
        <fullName evidence="3">Filamentous haemagglutinin FhaB/tRNA nuclease CdiA-like TPS domain-containing protein</fullName>
    </recommendedName>
</protein>
<gene>
    <name evidence="1" type="ORF">DLNHIDIE_03252</name>
</gene>
<reference evidence="1 2" key="1">
    <citation type="submission" date="2019-03" db="EMBL/GenBank/DDBJ databases">
        <title>New insights into Acidothiobacillus thiooxidans sulfur metabolism through coupled gene expression, solution geochemistry, microscopy and spectroscopy analyses.</title>
        <authorList>
            <person name="Camacho D."/>
            <person name="Frazao R."/>
            <person name="Fouillen A."/>
            <person name="Nanci A."/>
            <person name="Lang B.F."/>
            <person name="Apte S.C."/>
            <person name="Baron C."/>
            <person name="Warren L.A."/>
        </authorList>
    </citation>
    <scope>NUCLEOTIDE SEQUENCE [LARGE SCALE GENOMIC DNA]</scope>
    <source>
        <strain evidence="1 2">ATCC 19377</strain>
    </source>
</reference>
<evidence type="ECO:0000313" key="1">
    <source>
        <dbReference type="EMBL" id="TQN49400.1"/>
    </source>
</evidence>
<dbReference type="RefSeq" id="WP_142089970.1">
    <property type="nucleotide sequence ID" value="NZ_SZUV01000005.1"/>
</dbReference>
<sequence length="776" mass="75273">MAAVTPPPANSLPGAFTYNGAAASYASTASNAATITVSGGDTVLQWGGTALAGGSIAAPSGVTTNSGFDIGTGATLTIANSATSTPASVLLSDQTGNPSQIYGSLSASGGTVAPSLFVANANGVIVGSSATITLPNGGGFIGENVNQASFASSVVASGTETGAVTISGGSTIDNSGYLLVAGNGNVNVGGFSGNAGTLSVVAGFNFTAAPNVAPNVLTAATNVSYSSAVLTLATTATVNAAGNVFLTGNTIAATLETVNGNLVNDGYATIAASSTIGGSFTNNGTATLGTALNVSGAATNNGTLNAAADVLTAGNIVNNGTYNGYNLKATSGTIVNNGSIIGTGAEGMNLTASATSGGGIVNAGTIKDFDSLALTATSGNISNTGTLQFTTGGGSLTVDAQSGNVTLDGSVLSGTTAVSKSNQLNGVSLTASGGMLNLGTMLYDIAGTSTLAGNSVQVSAGGLINSTGTLSVTADKGNVILWNGTTLAGNTVNVSAGSTGNLILAGQLGNSSTTNITVTAANIMAGANTIGAFNLATAGTTNLALDVYGNVVNQHGGTAAAINYAKYVPVNAGSGTGNVVNISLNPENAGSAVQYINLGVNGNATLINSGTATSPISIGSANGNNISSYPFGALTLQATGNIQIGTDTGYYFPGQLRFANVSALSYNSFTLGSGNITLDGSLSNAVTSQILGNGGISFLTKGLVSSTNGVTSNVITNTNAWINFPAGTGLAEVTNGSNTATSNPNYYGLVYKNGVFTTQLAGGSNTANKFNSVTMP</sequence>
<dbReference type="EMBL" id="SZUV01000005">
    <property type="protein sequence ID" value="TQN49400.1"/>
    <property type="molecule type" value="Genomic_DNA"/>
</dbReference>
<name>A0A543PZE1_ACITH</name>
<organism evidence="1 2">
    <name type="scientific">Acidithiobacillus thiooxidans ATCC 19377</name>
    <dbReference type="NCBI Taxonomy" id="637390"/>
    <lineage>
        <taxon>Bacteria</taxon>
        <taxon>Pseudomonadati</taxon>
        <taxon>Pseudomonadota</taxon>
        <taxon>Acidithiobacillia</taxon>
        <taxon>Acidithiobacillales</taxon>
        <taxon>Acidithiobacillaceae</taxon>
        <taxon>Acidithiobacillus</taxon>
    </lineage>
</organism>
<dbReference type="Proteomes" id="UP000315403">
    <property type="component" value="Unassembled WGS sequence"/>
</dbReference>
<evidence type="ECO:0000313" key="2">
    <source>
        <dbReference type="Proteomes" id="UP000315403"/>
    </source>
</evidence>
<evidence type="ECO:0008006" key="3">
    <source>
        <dbReference type="Google" id="ProtNLM"/>
    </source>
</evidence>